<protein>
    <submittedName>
        <fullName evidence="2">Uncharacterized protein</fullName>
    </submittedName>
</protein>
<name>A0A9P4UCB5_9PLEO</name>
<evidence type="ECO:0000313" key="3">
    <source>
        <dbReference type="Proteomes" id="UP000799764"/>
    </source>
</evidence>
<accession>A0A9P4UCB5</accession>
<dbReference type="OrthoDB" id="3795696at2759"/>
<dbReference type="EMBL" id="MU001501">
    <property type="protein sequence ID" value="KAF2443962.1"/>
    <property type="molecule type" value="Genomic_DNA"/>
</dbReference>
<gene>
    <name evidence="2" type="ORF">P171DRAFT_22665</name>
</gene>
<sequence length="158" mass="17415">MAPAAQAPLKRATYDGSRPRFQTLDAWLTVYGNAEYAIYKRDAAPDALCYEDWSKSEHVLGPFLWYTTLDVWEEDSSSDDESDVEAPAFTARVPPKQQPKKLAVTNGHGKRGAAKSSPSIAQSKSEDAASAAKRKRKPKKAYLVMVTACNGLRSTNFQ</sequence>
<dbReference type="AlphaFoldDB" id="A0A9P4UCB5"/>
<comment type="caution">
    <text evidence="2">The sequence shown here is derived from an EMBL/GenBank/DDBJ whole genome shotgun (WGS) entry which is preliminary data.</text>
</comment>
<proteinExistence type="predicted"/>
<evidence type="ECO:0000313" key="2">
    <source>
        <dbReference type="EMBL" id="KAF2443962.1"/>
    </source>
</evidence>
<dbReference type="Proteomes" id="UP000799764">
    <property type="component" value="Unassembled WGS sequence"/>
</dbReference>
<keyword evidence="3" id="KW-1185">Reference proteome</keyword>
<reference evidence="2" key="1">
    <citation type="journal article" date="2020" name="Stud. Mycol.">
        <title>101 Dothideomycetes genomes: a test case for predicting lifestyles and emergence of pathogens.</title>
        <authorList>
            <person name="Haridas S."/>
            <person name="Albert R."/>
            <person name="Binder M."/>
            <person name="Bloem J."/>
            <person name="Labutti K."/>
            <person name="Salamov A."/>
            <person name="Andreopoulos B."/>
            <person name="Baker S."/>
            <person name="Barry K."/>
            <person name="Bills G."/>
            <person name="Bluhm B."/>
            <person name="Cannon C."/>
            <person name="Castanera R."/>
            <person name="Culley D."/>
            <person name="Daum C."/>
            <person name="Ezra D."/>
            <person name="Gonzalez J."/>
            <person name="Henrissat B."/>
            <person name="Kuo A."/>
            <person name="Liang C."/>
            <person name="Lipzen A."/>
            <person name="Lutzoni F."/>
            <person name="Magnuson J."/>
            <person name="Mondo S."/>
            <person name="Nolan M."/>
            <person name="Ohm R."/>
            <person name="Pangilinan J."/>
            <person name="Park H.-J."/>
            <person name="Ramirez L."/>
            <person name="Alfaro M."/>
            <person name="Sun H."/>
            <person name="Tritt A."/>
            <person name="Yoshinaga Y."/>
            <person name="Zwiers L.-H."/>
            <person name="Turgeon B."/>
            <person name="Goodwin S."/>
            <person name="Spatafora J."/>
            <person name="Crous P."/>
            <person name="Grigoriev I."/>
        </authorList>
    </citation>
    <scope>NUCLEOTIDE SEQUENCE</scope>
    <source>
        <strain evidence="2">CBS 690.94</strain>
    </source>
</reference>
<feature type="region of interest" description="Disordered" evidence="1">
    <location>
        <begin position="76"/>
        <end position="138"/>
    </location>
</feature>
<evidence type="ECO:0000256" key="1">
    <source>
        <dbReference type="SAM" id="MobiDB-lite"/>
    </source>
</evidence>
<organism evidence="2 3">
    <name type="scientific">Karstenula rhodostoma CBS 690.94</name>
    <dbReference type="NCBI Taxonomy" id="1392251"/>
    <lineage>
        <taxon>Eukaryota</taxon>
        <taxon>Fungi</taxon>
        <taxon>Dikarya</taxon>
        <taxon>Ascomycota</taxon>
        <taxon>Pezizomycotina</taxon>
        <taxon>Dothideomycetes</taxon>
        <taxon>Pleosporomycetidae</taxon>
        <taxon>Pleosporales</taxon>
        <taxon>Massarineae</taxon>
        <taxon>Didymosphaeriaceae</taxon>
        <taxon>Karstenula</taxon>
    </lineage>
</organism>